<dbReference type="Proteomes" id="UP000179243">
    <property type="component" value="Unassembled WGS sequence"/>
</dbReference>
<evidence type="ECO:0000313" key="5">
    <source>
        <dbReference type="Proteomes" id="UP000179243"/>
    </source>
</evidence>
<evidence type="ECO:0000313" key="4">
    <source>
        <dbReference type="EMBL" id="OGK07624.1"/>
    </source>
</evidence>
<accession>A0A1F7FLQ4</accession>
<comment type="caution">
    <text evidence="4">The sequence shown here is derived from an EMBL/GenBank/DDBJ whole genome shotgun (WGS) entry which is preliminary data.</text>
</comment>
<dbReference type="NCBIfam" id="TIGR00377">
    <property type="entry name" value="ant_ant_sig"/>
    <property type="match status" value="1"/>
</dbReference>
<dbReference type="PROSITE" id="PS50801">
    <property type="entry name" value="STAS"/>
    <property type="match status" value="1"/>
</dbReference>
<dbReference type="CDD" id="cd07043">
    <property type="entry name" value="STAS_anti-anti-sigma_factors"/>
    <property type="match status" value="1"/>
</dbReference>
<dbReference type="EMBL" id="MFYX01000001">
    <property type="protein sequence ID" value="OGK07624.1"/>
    <property type="molecule type" value="Genomic_DNA"/>
</dbReference>
<dbReference type="PANTHER" id="PTHR33495">
    <property type="entry name" value="ANTI-SIGMA FACTOR ANTAGONIST TM_1081-RELATED-RELATED"/>
    <property type="match status" value="1"/>
</dbReference>
<organism evidence="4 5">
    <name type="scientific">Candidatus Raymondbacteria bacterium RIFOXYD12_FULL_49_13</name>
    <dbReference type="NCBI Taxonomy" id="1817890"/>
    <lineage>
        <taxon>Bacteria</taxon>
        <taxon>Raymondiibacteriota</taxon>
    </lineage>
</organism>
<comment type="similarity">
    <text evidence="1 2">Belongs to the anti-sigma-factor antagonist family.</text>
</comment>
<protein>
    <recommendedName>
        <fullName evidence="2">Anti-sigma factor antagonist</fullName>
    </recommendedName>
</protein>
<gene>
    <name evidence="4" type="ORF">A2519_21920</name>
</gene>
<dbReference type="Pfam" id="PF01740">
    <property type="entry name" value="STAS"/>
    <property type="match status" value="1"/>
</dbReference>
<dbReference type="AlphaFoldDB" id="A0A1F7FLQ4"/>
<reference evidence="4 5" key="1">
    <citation type="journal article" date="2016" name="Nat. Commun.">
        <title>Thousands of microbial genomes shed light on interconnected biogeochemical processes in an aquifer system.</title>
        <authorList>
            <person name="Anantharaman K."/>
            <person name="Brown C.T."/>
            <person name="Hug L.A."/>
            <person name="Sharon I."/>
            <person name="Castelle C.J."/>
            <person name="Probst A.J."/>
            <person name="Thomas B.C."/>
            <person name="Singh A."/>
            <person name="Wilkins M.J."/>
            <person name="Karaoz U."/>
            <person name="Brodie E.L."/>
            <person name="Williams K.H."/>
            <person name="Hubbard S.S."/>
            <person name="Banfield J.F."/>
        </authorList>
    </citation>
    <scope>NUCLEOTIDE SEQUENCE [LARGE SCALE GENOMIC DNA]</scope>
</reference>
<dbReference type="Gene3D" id="3.30.750.24">
    <property type="entry name" value="STAS domain"/>
    <property type="match status" value="1"/>
</dbReference>
<sequence length="117" mass="12783">MGNQINISFKDVDGKPNAKVVEFIGDLDATNVESVLEKIVSLMDNGVVNIVADFEKLRYVNSTGLGILLHFSKLAKEKGGCFKIANVNEHVYEIIEIIGANTLLDIYEGLDEAVLSL</sequence>
<evidence type="ECO:0000259" key="3">
    <source>
        <dbReference type="PROSITE" id="PS50801"/>
    </source>
</evidence>
<dbReference type="InterPro" id="IPR003658">
    <property type="entry name" value="Anti-sigma_ant"/>
</dbReference>
<name>A0A1F7FLQ4_UNCRA</name>
<dbReference type="InterPro" id="IPR036513">
    <property type="entry name" value="STAS_dom_sf"/>
</dbReference>
<evidence type="ECO:0000256" key="2">
    <source>
        <dbReference type="RuleBase" id="RU003749"/>
    </source>
</evidence>
<feature type="domain" description="STAS" evidence="3">
    <location>
        <begin position="8"/>
        <end position="117"/>
    </location>
</feature>
<dbReference type="GO" id="GO:0043856">
    <property type="term" value="F:anti-sigma factor antagonist activity"/>
    <property type="evidence" value="ECO:0007669"/>
    <property type="project" value="InterPro"/>
</dbReference>
<dbReference type="InterPro" id="IPR002645">
    <property type="entry name" value="STAS_dom"/>
</dbReference>
<dbReference type="SUPFAM" id="SSF52091">
    <property type="entry name" value="SpoIIaa-like"/>
    <property type="match status" value="1"/>
</dbReference>
<evidence type="ECO:0000256" key="1">
    <source>
        <dbReference type="ARBA" id="ARBA00009013"/>
    </source>
</evidence>
<proteinExistence type="inferred from homology"/>